<dbReference type="AlphaFoldDB" id="A0A172YW87"/>
<gene>
    <name evidence="1" type="ORF">A7J50_1036</name>
</gene>
<dbReference type="Pfam" id="PF19619">
    <property type="entry name" value="DUF6124"/>
    <property type="match status" value="1"/>
</dbReference>
<protein>
    <recommendedName>
        <fullName evidence="3">DUF3077 domain-containing protein</fullName>
    </recommendedName>
</protein>
<organism evidence="1 2">
    <name type="scientific">Pseudomonas antarctica</name>
    <dbReference type="NCBI Taxonomy" id="219572"/>
    <lineage>
        <taxon>Bacteria</taxon>
        <taxon>Pseudomonadati</taxon>
        <taxon>Pseudomonadota</taxon>
        <taxon>Gammaproteobacteria</taxon>
        <taxon>Pseudomonadales</taxon>
        <taxon>Pseudomonadaceae</taxon>
        <taxon>Pseudomonas</taxon>
    </lineage>
</organism>
<evidence type="ECO:0008006" key="3">
    <source>
        <dbReference type="Google" id="ProtNLM"/>
    </source>
</evidence>
<proteinExistence type="predicted"/>
<sequence>MENNTHRTADALNSEPPVTLFGVTPTVDTETLLANASETLSSARELANTLAFDLEGPQRSLVLAIHQLVEMGGLLVDRALEHVAPA</sequence>
<reference evidence="1 2" key="1">
    <citation type="submission" date="2016-05" db="EMBL/GenBank/DDBJ databases">
        <title>Complete genome sequence of Pseudomonas antarctica PAMC 27494.</title>
        <authorList>
            <person name="Lee J."/>
        </authorList>
    </citation>
    <scope>NUCLEOTIDE SEQUENCE [LARGE SCALE GENOMIC DNA]</scope>
    <source>
        <strain evidence="1 2">PAMC 27494</strain>
    </source>
</reference>
<dbReference type="EMBL" id="CP015600">
    <property type="protein sequence ID" value="ANF84477.1"/>
    <property type="molecule type" value="Genomic_DNA"/>
</dbReference>
<dbReference type="PATRIC" id="fig|219572.3.peg.1054"/>
<dbReference type="Proteomes" id="UP000077829">
    <property type="component" value="Chromosome"/>
</dbReference>
<evidence type="ECO:0000313" key="1">
    <source>
        <dbReference type="EMBL" id="ANF84477.1"/>
    </source>
</evidence>
<name>A0A172YW87_9PSED</name>
<dbReference type="KEGG" id="panr:A7J50_1036"/>
<accession>A0A172YW87</accession>
<dbReference type="RefSeq" id="WP_064450836.1">
    <property type="nucleotide sequence ID" value="NZ_CP015600.1"/>
</dbReference>
<evidence type="ECO:0000313" key="2">
    <source>
        <dbReference type="Proteomes" id="UP000077829"/>
    </source>
</evidence>
<dbReference type="STRING" id="219572.A7J50_1036"/>